<evidence type="ECO:0000256" key="12">
    <source>
        <dbReference type="ARBA" id="ARBA00022843"/>
    </source>
</evidence>
<evidence type="ECO:0000256" key="6">
    <source>
        <dbReference type="ARBA" id="ARBA00022679"/>
    </source>
</evidence>
<sequence length="515" mass="57250">MDDKNKCICIAEELGVLINHDFTENTPKFKSKRFNPKFKIHREFILTSISALSELKGQLFAEFDACSKSQVVALDALSSTGVCGIQWKKRLSKTVHVTLADSDDLNIISQNATANSLSCTEVKLSEINKVPQENKVQGPEEIFTCQADAKAIMALDAYNFICLNATKNITTYFEPAMNSLTNNGLLCCLCPDVSLFARSPHVVQRLYGANLVKTEYLKELSARIIIANLARCAACYNKGIAVQFVVSHGDDLLICVKVKRGNAVADDSVAHIGQLLHCRLCEQRNFLPQQLAPLDEPYSFLQCDCKNKNPGKTAVVLGPLWKGPIFQRDFLQLLVKHGQKLQNSAKFVEIVNLLLAESSCSNQITSITLVTSSQDTLSEQSIQQDHKTEKTLKDPREDEQLNINNSSRLQSPAVTLPLKRKAESPQNENSSVKKSQTNEGLQIQSSTVTNTSKSESPQDVPFYYNICKFRRTNIPKLDKLVTILHCQGHKASRTHFDHSAIRTSASVAEFLRTLS</sequence>
<dbReference type="Gene3D" id="3.30.56.70">
    <property type="entry name" value="N2,N2-dimethylguanosine tRNA methyltransferase, C-terminal domain"/>
    <property type="match status" value="1"/>
</dbReference>
<keyword evidence="9" id="KW-0479">Metal-binding</keyword>
<dbReference type="GO" id="GO:0002940">
    <property type="term" value="P:tRNA N2-guanine methylation"/>
    <property type="evidence" value="ECO:0007669"/>
    <property type="project" value="TreeGrafter"/>
</dbReference>
<dbReference type="PANTHER" id="PTHR10631:SF1">
    <property type="entry name" value="TRMT1-LIKE PROTEIN"/>
    <property type="match status" value="1"/>
</dbReference>
<dbReference type="PROSITE" id="PS51626">
    <property type="entry name" value="SAM_MT_TRM1"/>
    <property type="match status" value="1"/>
</dbReference>
<reference evidence="17" key="1">
    <citation type="journal article" date="2023" name="PLoS Negl. Trop. Dis.">
        <title>A genome sequence for Biomphalaria pfeifferi, the major vector snail for the human-infecting parasite Schistosoma mansoni.</title>
        <authorList>
            <person name="Bu L."/>
            <person name="Lu L."/>
            <person name="Laidemitt M.R."/>
            <person name="Zhang S.M."/>
            <person name="Mutuku M."/>
            <person name="Mkoji G."/>
            <person name="Steinauer M."/>
            <person name="Loker E.S."/>
        </authorList>
    </citation>
    <scope>NUCLEOTIDE SEQUENCE</scope>
    <source>
        <strain evidence="17">KasaAsao</strain>
    </source>
</reference>
<comment type="subcellular location">
    <subcellularLocation>
        <location evidence="1">Nucleus</location>
        <location evidence="1">Nucleolus</location>
    </subcellularLocation>
</comment>
<dbReference type="GO" id="GO:0005730">
    <property type="term" value="C:nucleolus"/>
    <property type="evidence" value="ECO:0007669"/>
    <property type="project" value="UniProtKB-SubCell"/>
</dbReference>
<dbReference type="Pfam" id="PF02005">
    <property type="entry name" value="TRM"/>
    <property type="match status" value="2"/>
</dbReference>
<dbReference type="EMBL" id="JASAOG010000015">
    <property type="protein sequence ID" value="KAK0065123.1"/>
    <property type="molecule type" value="Genomic_DNA"/>
</dbReference>
<dbReference type="Gene3D" id="3.40.50.150">
    <property type="entry name" value="Vaccinia Virus protein VP39"/>
    <property type="match status" value="1"/>
</dbReference>
<evidence type="ECO:0000256" key="7">
    <source>
        <dbReference type="ARBA" id="ARBA00022691"/>
    </source>
</evidence>
<comment type="caution">
    <text evidence="17">The sequence shown here is derived from an EMBL/GenBank/DDBJ whole genome shotgun (WGS) entry which is preliminary data.</text>
</comment>
<keyword evidence="11" id="KW-0862">Zinc</keyword>
<gene>
    <name evidence="17" type="ORF">Bpfe_005681</name>
</gene>
<keyword evidence="13 15" id="KW-0694">RNA-binding</keyword>
<keyword evidence="14" id="KW-0539">Nucleus</keyword>
<accession>A0AAD8C3Q0</accession>
<evidence type="ECO:0000256" key="14">
    <source>
        <dbReference type="ARBA" id="ARBA00023242"/>
    </source>
</evidence>
<feature type="compositionally biased region" description="Polar residues" evidence="16">
    <location>
        <begin position="401"/>
        <end position="413"/>
    </location>
</feature>
<comment type="similarity">
    <text evidence="15">Belongs to the class I-like SAM-binding methyltransferase superfamily. Trm1 family.</text>
</comment>
<evidence type="ECO:0000256" key="4">
    <source>
        <dbReference type="ARBA" id="ARBA00022555"/>
    </source>
</evidence>
<keyword evidence="4 15" id="KW-0820">tRNA-binding</keyword>
<dbReference type="GO" id="GO:0160104">
    <property type="term" value="F:tRNA (guanine(26)-N2)-dimethyltransferase activity"/>
    <property type="evidence" value="ECO:0007669"/>
    <property type="project" value="UniProtKB-UniRule"/>
</dbReference>
<keyword evidence="2" id="KW-1017">Isopeptide bond</keyword>
<reference evidence="17" key="2">
    <citation type="submission" date="2023-04" db="EMBL/GenBank/DDBJ databases">
        <authorList>
            <person name="Bu L."/>
            <person name="Lu L."/>
            <person name="Laidemitt M.R."/>
            <person name="Zhang S.M."/>
            <person name="Mutuku M."/>
            <person name="Mkoji G."/>
            <person name="Steinauer M."/>
            <person name="Loker E.S."/>
        </authorList>
    </citation>
    <scope>NUCLEOTIDE SEQUENCE</scope>
    <source>
        <strain evidence="17">KasaAsao</strain>
        <tissue evidence="17">Whole Snail</tissue>
    </source>
</reference>
<keyword evidence="3" id="KW-0597">Phosphoprotein</keyword>
<dbReference type="EC" id="2.1.1.216" evidence="15"/>
<evidence type="ECO:0000256" key="3">
    <source>
        <dbReference type="ARBA" id="ARBA00022553"/>
    </source>
</evidence>
<evidence type="ECO:0000256" key="16">
    <source>
        <dbReference type="SAM" id="MobiDB-lite"/>
    </source>
</evidence>
<evidence type="ECO:0000256" key="8">
    <source>
        <dbReference type="ARBA" id="ARBA00022694"/>
    </source>
</evidence>
<organism evidence="17 18">
    <name type="scientific">Biomphalaria pfeifferi</name>
    <name type="common">Bloodfluke planorb</name>
    <name type="synonym">Freshwater snail</name>
    <dbReference type="NCBI Taxonomy" id="112525"/>
    <lineage>
        <taxon>Eukaryota</taxon>
        <taxon>Metazoa</taxon>
        <taxon>Spiralia</taxon>
        <taxon>Lophotrochozoa</taxon>
        <taxon>Mollusca</taxon>
        <taxon>Gastropoda</taxon>
        <taxon>Heterobranchia</taxon>
        <taxon>Euthyneura</taxon>
        <taxon>Panpulmonata</taxon>
        <taxon>Hygrophila</taxon>
        <taxon>Lymnaeoidea</taxon>
        <taxon>Planorbidae</taxon>
        <taxon>Biomphalaria</taxon>
    </lineage>
</organism>
<comment type="catalytic activity">
    <reaction evidence="15">
        <text>guanosine(26) in tRNA + 2 S-adenosyl-L-methionine = N(2)-dimethylguanosine(26) in tRNA + 2 S-adenosyl-L-homocysteine + 2 H(+)</text>
        <dbReference type="Rhea" id="RHEA:43140"/>
        <dbReference type="Rhea" id="RHEA-COMP:10359"/>
        <dbReference type="Rhea" id="RHEA-COMP:10360"/>
        <dbReference type="ChEBI" id="CHEBI:15378"/>
        <dbReference type="ChEBI" id="CHEBI:57856"/>
        <dbReference type="ChEBI" id="CHEBI:59789"/>
        <dbReference type="ChEBI" id="CHEBI:74269"/>
        <dbReference type="ChEBI" id="CHEBI:74513"/>
        <dbReference type="EC" id="2.1.1.216"/>
    </reaction>
</comment>
<dbReference type="PANTHER" id="PTHR10631">
    <property type="entry name" value="N 2 ,N 2 -DIMETHYLGUANOSINE TRNA METHYLTRANSFERASE"/>
    <property type="match status" value="1"/>
</dbReference>
<dbReference type="Proteomes" id="UP001233172">
    <property type="component" value="Unassembled WGS sequence"/>
</dbReference>
<keyword evidence="7 15" id="KW-0949">S-adenosyl-L-methionine</keyword>
<feature type="region of interest" description="Disordered" evidence="16">
    <location>
        <begin position="378"/>
        <end position="456"/>
    </location>
</feature>
<feature type="compositionally biased region" description="Basic and acidic residues" evidence="16">
    <location>
        <begin position="384"/>
        <end position="399"/>
    </location>
</feature>
<keyword evidence="8 15" id="KW-0819">tRNA processing</keyword>
<dbReference type="SUPFAM" id="SSF53335">
    <property type="entry name" value="S-adenosyl-L-methionine-dependent methyltransferases"/>
    <property type="match status" value="1"/>
</dbReference>
<evidence type="ECO:0000313" key="17">
    <source>
        <dbReference type="EMBL" id="KAK0065123.1"/>
    </source>
</evidence>
<keyword evidence="10" id="KW-0863">Zinc-finger</keyword>
<dbReference type="AlphaFoldDB" id="A0AAD8C3Q0"/>
<dbReference type="InterPro" id="IPR042296">
    <property type="entry name" value="tRNA_met_Trm1_C"/>
</dbReference>
<evidence type="ECO:0000256" key="9">
    <source>
        <dbReference type="ARBA" id="ARBA00022723"/>
    </source>
</evidence>
<proteinExistence type="inferred from homology"/>
<dbReference type="InterPro" id="IPR002905">
    <property type="entry name" value="Trm1"/>
</dbReference>
<dbReference type="InterPro" id="IPR029063">
    <property type="entry name" value="SAM-dependent_MTases_sf"/>
</dbReference>
<evidence type="ECO:0000256" key="5">
    <source>
        <dbReference type="ARBA" id="ARBA00022603"/>
    </source>
</evidence>
<keyword evidence="18" id="KW-1185">Reference proteome</keyword>
<keyword evidence="5 15" id="KW-0489">Methyltransferase</keyword>
<evidence type="ECO:0000256" key="2">
    <source>
        <dbReference type="ARBA" id="ARBA00022499"/>
    </source>
</evidence>
<evidence type="ECO:0000256" key="10">
    <source>
        <dbReference type="ARBA" id="ARBA00022771"/>
    </source>
</evidence>
<evidence type="ECO:0000256" key="1">
    <source>
        <dbReference type="ARBA" id="ARBA00004604"/>
    </source>
</evidence>
<feature type="compositionally biased region" description="Polar residues" evidence="16">
    <location>
        <begin position="424"/>
        <end position="456"/>
    </location>
</feature>
<evidence type="ECO:0000256" key="15">
    <source>
        <dbReference type="PROSITE-ProRule" id="PRU00958"/>
    </source>
</evidence>
<protein>
    <recommendedName>
        <fullName evidence="15">tRNA (guanine(26)-N(2))-dimethyltransferase</fullName>
        <ecNumber evidence="15">2.1.1.216</ecNumber>
    </recommendedName>
</protein>
<evidence type="ECO:0000313" key="18">
    <source>
        <dbReference type="Proteomes" id="UP001233172"/>
    </source>
</evidence>
<evidence type="ECO:0000256" key="13">
    <source>
        <dbReference type="ARBA" id="ARBA00022884"/>
    </source>
</evidence>
<keyword evidence="6 15" id="KW-0808">Transferase</keyword>
<evidence type="ECO:0000256" key="11">
    <source>
        <dbReference type="ARBA" id="ARBA00022833"/>
    </source>
</evidence>
<dbReference type="GO" id="GO:0000049">
    <property type="term" value="F:tRNA binding"/>
    <property type="evidence" value="ECO:0007669"/>
    <property type="project" value="UniProtKB-UniRule"/>
</dbReference>
<dbReference type="GO" id="GO:0008270">
    <property type="term" value="F:zinc ion binding"/>
    <property type="evidence" value="ECO:0007669"/>
    <property type="project" value="UniProtKB-KW"/>
</dbReference>
<name>A0AAD8C3Q0_BIOPF</name>
<keyword evidence="12" id="KW-0832">Ubl conjugation</keyword>